<organism evidence="1 2">
    <name type="scientific">Rhabditophanes sp. KR3021</name>
    <dbReference type="NCBI Taxonomy" id="114890"/>
    <lineage>
        <taxon>Eukaryota</taxon>
        <taxon>Metazoa</taxon>
        <taxon>Ecdysozoa</taxon>
        <taxon>Nematoda</taxon>
        <taxon>Chromadorea</taxon>
        <taxon>Rhabditida</taxon>
        <taxon>Tylenchina</taxon>
        <taxon>Panagrolaimomorpha</taxon>
        <taxon>Strongyloidoidea</taxon>
        <taxon>Alloionematidae</taxon>
        <taxon>Rhabditophanes</taxon>
    </lineage>
</organism>
<proteinExistence type="predicted"/>
<protein>
    <submittedName>
        <fullName evidence="2">DUF943 family protein</fullName>
    </submittedName>
</protein>
<dbReference type="Proteomes" id="UP000095286">
    <property type="component" value="Unplaced"/>
</dbReference>
<reference evidence="2" key="1">
    <citation type="submission" date="2016-11" db="UniProtKB">
        <authorList>
            <consortium name="WormBaseParasite"/>
        </authorList>
    </citation>
    <scope>IDENTIFICATION</scope>
    <source>
        <strain evidence="2">KR3021</strain>
    </source>
</reference>
<name>A0AC35TTE8_9BILA</name>
<sequence length="141" mass="16369">MVQVGMKRDMKPTSITITNETDQTSTVVKGHILPNHFVHNGNIIIFDSKNDNFKIVWWNKVYFIIKDGCIKFYCDNIGAILEQCMTFYKGTATFNLDSKRFSGCNVIFFTFGKPKKLLIDRYGNYSENGDMFGDFTYEFTY</sequence>
<dbReference type="WBParaSite" id="RSKR_0000413950.1">
    <property type="protein sequence ID" value="RSKR_0000413950.1"/>
    <property type="gene ID" value="RSKR_0000413950"/>
</dbReference>
<evidence type="ECO:0000313" key="1">
    <source>
        <dbReference type="Proteomes" id="UP000095286"/>
    </source>
</evidence>
<evidence type="ECO:0000313" key="2">
    <source>
        <dbReference type="WBParaSite" id="RSKR_0000413950.1"/>
    </source>
</evidence>
<accession>A0AC35TTE8</accession>